<accession>A0A173GE46</accession>
<dbReference type="EMBL" id="KU886223">
    <property type="protein sequence ID" value="ANH51669.1"/>
    <property type="molecule type" value="Genomic_DNA"/>
</dbReference>
<reference evidence="2" key="1">
    <citation type="submission" date="2016-03" db="EMBL/GenBank/DDBJ databases">
        <authorList>
            <person name="Sharma R."/>
            <person name="Simister A.R."/>
            <person name="Berg J.A."/>
            <person name="Jensen G.L."/>
            <person name="Keele B.R."/>
            <person name="Ward M.E.H."/>
            <person name="Breakwell D.P."/>
            <person name="Hope S."/>
            <person name="Grose J.H."/>
        </authorList>
    </citation>
    <scope>NUCLEOTIDE SEQUENCE [LARGE SCALE GENOMIC DNA]</scope>
</reference>
<evidence type="ECO:0000313" key="1">
    <source>
        <dbReference type="EMBL" id="ANH51669.1"/>
    </source>
</evidence>
<dbReference type="Proteomes" id="UP000222975">
    <property type="component" value="Segment"/>
</dbReference>
<name>A0A173GE46_9CAUD</name>
<protein>
    <submittedName>
        <fullName evidence="1">Uncharacterized protein</fullName>
    </submittedName>
</protein>
<sequence length="153" mass="17363">MVNHLWGQLSERAIRAAATDLRLKPVESLPMCWAELLSIGITKPLGRFDVLTHIGRRPELHYLTVLAEEGVRFIDVLAEDTDARHAHRARANAVCYYDKDQKPQLCWLYLSRGELTEGNFSRAVREGIHRVAGKFPEDTNTHFCDLSGLTHAK</sequence>
<evidence type="ECO:0000313" key="2">
    <source>
        <dbReference type="Proteomes" id="UP000222975"/>
    </source>
</evidence>
<organism evidence="1 2">
    <name type="scientific">Erwinia phage vB_EamM_Simmy50</name>
    <dbReference type="NCBI Taxonomy" id="1815988"/>
    <lineage>
        <taxon>Viruses</taxon>
        <taxon>Duplodnaviria</taxon>
        <taxon>Heunggongvirae</taxon>
        <taxon>Uroviricota</taxon>
        <taxon>Caudoviricetes</taxon>
        <taxon>Chimalliviridae</taxon>
        <taxon>Agricanvirus</taxon>
        <taxon>Agricanvirus simmy50</taxon>
    </lineage>
</organism>
<proteinExistence type="predicted"/>
<keyword evidence="2" id="KW-1185">Reference proteome</keyword>
<gene>
    <name evidence="1" type="ORF">SIMMY50_210</name>
</gene>